<comment type="caution">
    <text evidence="1">The sequence shown here is derived from an EMBL/GenBank/DDBJ whole genome shotgun (WGS) entry which is preliminary data.</text>
</comment>
<dbReference type="Proteomes" id="UP000324897">
    <property type="component" value="Chromosome 4"/>
</dbReference>
<name>A0A5J9VYH4_9POAL</name>
<proteinExistence type="predicted"/>
<reference evidence="1 2" key="1">
    <citation type="journal article" date="2019" name="Sci. Rep.">
        <title>A high-quality genome of Eragrostis curvula grass provides insights into Poaceae evolution and supports new strategies to enhance forage quality.</title>
        <authorList>
            <person name="Carballo J."/>
            <person name="Santos B.A.C.M."/>
            <person name="Zappacosta D."/>
            <person name="Garbus I."/>
            <person name="Selva J.P."/>
            <person name="Gallo C.A."/>
            <person name="Diaz A."/>
            <person name="Albertini E."/>
            <person name="Caccamo M."/>
            <person name="Echenique V."/>
        </authorList>
    </citation>
    <scope>NUCLEOTIDE SEQUENCE [LARGE SCALE GENOMIC DNA]</scope>
    <source>
        <strain evidence="2">cv. Victoria</strain>
        <tissue evidence="1">Leaf</tissue>
    </source>
</reference>
<organism evidence="1 2">
    <name type="scientific">Eragrostis curvula</name>
    <name type="common">weeping love grass</name>
    <dbReference type="NCBI Taxonomy" id="38414"/>
    <lineage>
        <taxon>Eukaryota</taxon>
        <taxon>Viridiplantae</taxon>
        <taxon>Streptophyta</taxon>
        <taxon>Embryophyta</taxon>
        <taxon>Tracheophyta</taxon>
        <taxon>Spermatophyta</taxon>
        <taxon>Magnoliopsida</taxon>
        <taxon>Liliopsida</taxon>
        <taxon>Poales</taxon>
        <taxon>Poaceae</taxon>
        <taxon>PACMAD clade</taxon>
        <taxon>Chloridoideae</taxon>
        <taxon>Eragrostideae</taxon>
        <taxon>Eragrostidinae</taxon>
        <taxon>Eragrostis</taxon>
    </lineage>
</organism>
<protein>
    <submittedName>
        <fullName evidence="1">Uncharacterized protein</fullName>
    </submittedName>
</protein>
<accession>A0A5J9VYH4</accession>
<evidence type="ECO:0000313" key="1">
    <source>
        <dbReference type="EMBL" id="TVU41502.1"/>
    </source>
</evidence>
<gene>
    <name evidence="1" type="ORF">EJB05_15028</name>
</gene>
<evidence type="ECO:0000313" key="2">
    <source>
        <dbReference type="Proteomes" id="UP000324897"/>
    </source>
</evidence>
<keyword evidence="2" id="KW-1185">Reference proteome</keyword>
<sequence length="59" mass="6943">MNGGGRRAGAELGLQEREDDLRTREEMLLQRESDLHTREEALARKERQFKELWEESLAT</sequence>
<dbReference type="Gramene" id="TVU41502">
    <property type="protein sequence ID" value="TVU41502"/>
    <property type="gene ID" value="EJB05_15028"/>
</dbReference>
<feature type="non-terminal residue" evidence="1">
    <location>
        <position position="1"/>
    </location>
</feature>
<dbReference type="AlphaFoldDB" id="A0A5J9VYH4"/>
<dbReference type="EMBL" id="RWGY01000007">
    <property type="protein sequence ID" value="TVU41502.1"/>
    <property type="molecule type" value="Genomic_DNA"/>
</dbReference>